<protein>
    <submittedName>
        <fullName evidence="1">Uncharacterized protein</fullName>
    </submittedName>
</protein>
<dbReference type="AlphaFoldDB" id="A0A9Q0UZM3"/>
<evidence type="ECO:0000313" key="2">
    <source>
        <dbReference type="Proteomes" id="UP001151752"/>
    </source>
</evidence>
<accession>A0A9Q0UZM3</accession>
<reference evidence="1" key="1">
    <citation type="submission" date="2022-11" db="EMBL/GenBank/DDBJ databases">
        <authorList>
            <person name="Hyden B.L."/>
            <person name="Feng K."/>
            <person name="Yates T."/>
            <person name="Jawdy S."/>
            <person name="Smart L.B."/>
            <person name="Muchero W."/>
        </authorList>
    </citation>
    <scope>NUCLEOTIDE SEQUENCE</scope>
    <source>
        <tissue evidence="1">Shoot tip</tissue>
    </source>
</reference>
<dbReference type="EMBL" id="JAPFFM010000010">
    <property type="protein sequence ID" value="KAJ6739429.1"/>
    <property type="molecule type" value="Genomic_DNA"/>
</dbReference>
<comment type="caution">
    <text evidence="1">The sequence shown here is derived from an EMBL/GenBank/DDBJ whole genome shotgun (WGS) entry which is preliminary data.</text>
</comment>
<dbReference type="Proteomes" id="UP001151752">
    <property type="component" value="Chromosome 4"/>
</dbReference>
<dbReference type="SUPFAM" id="SSF52058">
    <property type="entry name" value="L domain-like"/>
    <property type="match status" value="1"/>
</dbReference>
<evidence type="ECO:0000313" key="1">
    <source>
        <dbReference type="EMBL" id="KAJ6739429.1"/>
    </source>
</evidence>
<proteinExistence type="predicted"/>
<dbReference type="Gene3D" id="3.80.10.10">
    <property type="entry name" value="Ribonuclease Inhibitor"/>
    <property type="match status" value="1"/>
</dbReference>
<keyword evidence="2" id="KW-1185">Reference proteome</keyword>
<dbReference type="InterPro" id="IPR032675">
    <property type="entry name" value="LRR_dom_sf"/>
</dbReference>
<name>A0A9Q0UZM3_9ROSI</name>
<organism evidence="1 2">
    <name type="scientific">Salix koriyanagi</name>
    <dbReference type="NCBI Taxonomy" id="2511006"/>
    <lineage>
        <taxon>Eukaryota</taxon>
        <taxon>Viridiplantae</taxon>
        <taxon>Streptophyta</taxon>
        <taxon>Embryophyta</taxon>
        <taxon>Tracheophyta</taxon>
        <taxon>Spermatophyta</taxon>
        <taxon>Magnoliopsida</taxon>
        <taxon>eudicotyledons</taxon>
        <taxon>Gunneridae</taxon>
        <taxon>Pentapetalae</taxon>
        <taxon>rosids</taxon>
        <taxon>fabids</taxon>
        <taxon>Malpighiales</taxon>
        <taxon>Salicaceae</taxon>
        <taxon>Saliceae</taxon>
        <taxon>Salix</taxon>
    </lineage>
</organism>
<reference evidence="1" key="2">
    <citation type="journal article" date="2023" name="Int. J. Mol. Sci.">
        <title>De Novo Assembly and Annotation of 11 Diverse Shrub Willow (Salix) Genomes Reveals Novel Gene Organization in Sex-Linked Regions.</title>
        <authorList>
            <person name="Hyden B."/>
            <person name="Feng K."/>
            <person name="Yates T.B."/>
            <person name="Jawdy S."/>
            <person name="Cereghino C."/>
            <person name="Smart L.B."/>
            <person name="Muchero W."/>
        </authorList>
    </citation>
    <scope>NUCLEOTIDE SEQUENCE</scope>
    <source>
        <tissue evidence="1">Shoot tip</tissue>
    </source>
</reference>
<sequence length="73" mass="8097">MDKLTFLQDLSIQNCHCLTSLSESGLPPNLTSLTMRNCKNLTQPLSGWRLHSLSSLKHLEFGEASISSPLLKN</sequence>
<gene>
    <name evidence="1" type="ORF">OIU74_004239</name>
</gene>